<evidence type="ECO:0000313" key="1">
    <source>
        <dbReference type="EMBL" id="MPN11580.1"/>
    </source>
</evidence>
<accession>A0A645FCD9</accession>
<organism evidence="1">
    <name type="scientific">bioreactor metagenome</name>
    <dbReference type="NCBI Taxonomy" id="1076179"/>
    <lineage>
        <taxon>unclassified sequences</taxon>
        <taxon>metagenomes</taxon>
        <taxon>ecological metagenomes</taxon>
    </lineage>
</organism>
<sequence length="60" mass="6943">MPGRWTEQDDYRTFLKLVAVGKMQVRPLISEIVPPEKAPEVYAQLAEDPNPPLGFVFDWR</sequence>
<protein>
    <submittedName>
        <fullName evidence="1">Uncharacterized protein</fullName>
    </submittedName>
</protein>
<gene>
    <name evidence="1" type="ORF">SDC9_158883</name>
</gene>
<proteinExistence type="predicted"/>
<dbReference type="EMBL" id="VSSQ01057807">
    <property type="protein sequence ID" value="MPN11580.1"/>
    <property type="molecule type" value="Genomic_DNA"/>
</dbReference>
<reference evidence="1" key="1">
    <citation type="submission" date="2019-08" db="EMBL/GenBank/DDBJ databases">
        <authorList>
            <person name="Kucharzyk K."/>
            <person name="Murdoch R.W."/>
            <person name="Higgins S."/>
            <person name="Loffler F."/>
        </authorList>
    </citation>
    <scope>NUCLEOTIDE SEQUENCE</scope>
</reference>
<comment type="caution">
    <text evidence="1">The sequence shown here is derived from an EMBL/GenBank/DDBJ whole genome shotgun (WGS) entry which is preliminary data.</text>
</comment>
<dbReference type="AlphaFoldDB" id="A0A645FCD9"/>
<name>A0A645FCD9_9ZZZZ</name>